<reference evidence="1 2" key="1">
    <citation type="journal article" date="2021" name="J. Hered.">
        <title>A chromosome-level genome assembly of the parasitoid wasp, Cotesia glomerata (Hymenoptera: Braconidae).</title>
        <authorList>
            <person name="Pinto B.J."/>
            <person name="Weis J.J."/>
            <person name="Gamble T."/>
            <person name="Ode P.J."/>
            <person name="Paul R."/>
            <person name="Zaspel J.M."/>
        </authorList>
    </citation>
    <scope>NUCLEOTIDE SEQUENCE [LARGE SCALE GENOMIC DNA]</scope>
    <source>
        <strain evidence="1">CgM1</strain>
    </source>
</reference>
<dbReference type="EMBL" id="JAHXZJ010002609">
    <property type="protein sequence ID" value="KAH0541021.1"/>
    <property type="molecule type" value="Genomic_DNA"/>
</dbReference>
<dbReference type="AlphaFoldDB" id="A0AAV7HMB8"/>
<evidence type="ECO:0000313" key="2">
    <source>
        <dbReference type="Proteomes" id="UP000826195"/>
    </source>
</evidence>
<gene>
    <name evidence="1" type="ORF">KQX54_020811</name>
</gene>
<name>A0AAV7HMB8_COTGL</name>
<protein>
    <submittedName>
        <fullName evidence="1">Uncharacterized protein</fullName>
    </submittedName>
</protein>
<evidence type="ECO:0000313" key="1">
    <source>
        <dbReference type="EMBL" id="KAH0541021.1"/>
    </source>
</evidence>
<organism evidence="1 2">
    <name type="scientific">Cotesia glomerata</name>
    <name type="common">Lepidopteran parasitic wasp</name>
    <name type="synonym">Apanteles glomeratus</name>
    <dbReference type="NCBI Taxonomy" id="32391"/>
    <lineage>
        <taxon>Eukaryota</taxon>
        <taxon>Metazoa</taxon>
        <taxon>Ecdysozoa</taxon>
        <taxon>Arthropoda</taxon>
        <taxon>Hexapoda</taxon>
        <taxon>Insecta</taxon>
        <taxon>Pterygota</taxon>
        <taxon>Neoptera</taxon>
        <taxon>Endopterygota</taxon>
        <taxon>Hymenoptera</taxon>
        <taxon>Apocrita</taxon>
        <taxon>Ichneumonoidea</taxon>
        <taxon>Braconidae</taxon>
        <taxon>Microgastrinae</taxon>
        <taxon>Cotesia</taxon>
    </lineage>
</organism>
<keyword evidence="2" id="KW-1185">Reference proteome</keyword>
<sequence>MRGNRRFLALKDLRSLDHAVSVINELQIRLRGKAKGEGTRDLDHTYATEVDATTSAAKLYNTPHTHHTSSLILNLSLQRDYRLVHYKLAKT</sequence>
<comment type="caution">
    <text evidence="1">The sequence shown here is derived from an EMBL/GenBank/DDBJ whole genome shotgun (WGS) entry which is preliminary data.</text>
</comment>
<accession>A0AAV7HMB8</accession>
<dbReference type="Proteomes" id="UP000826195">
    <property type="component" value="Unassembled WGS sequence"/>
</dbReference>
<proteinExistence type="predicted"/>